<sequence length="404" mass="46128">MAVAFNSFEEAEEYIRLHESRTKEKYILLFKKRIFSPDFTSLAKAPIKFDVRQGLKIPFSKVPFVNIAREARECHYGPGRSKPKYTGPDDPNRKRRRLRRIKKMGCPAIIKIKTVIYLPRFKVSDPVTKYKIRLAVNEMRTQEVRPEDKQMKVFVLFCNKHQNHPGLQYTAASVNKDGIHDLVPEPISEEIVPADCSIEAWLNSCKLSKHVQSFHDRGYYFARQLGHITLDHLLSWDIKKTPANKIWHALQKMFFNSKPKPFNSPEEGIHRDNWDGLLGENAASYAVLSINNLDDMFDSESAERHDPETMATMVSKPHPTVQPTCQAQAGGDAQNLSPGTTVTTVFTENTVVQDIEDRIGYQEVTKYRYKHSCTVTVTLEKVERYLEPIPGYGSTAVVQAIGNS</sequence>
<dbReference type="Gene3D" id="1.10.150.50">
    <property type="entry name" value="Transcription Factor, Ets-1"/>
    <property type="match status" value="1"/>
</dbReference>
<dbReference type="GO" id="GO:0003700">
    <property type="term" value="F:DNA-binding transcription factor activity"/>
    <property type="evidence" value="ECO:0007669"/>
    <property type="project" value="InterPro"/>
</dbReference>
<dbReference type="Proteomes" id="UP000828390">
    <property type="component" value="Unassembled WGS sequence"/>
</dbReference>
<protein>
    <recommendedName>
        <fullName evidence="2">SAM domain-containing protein</fullName>
    </recommendedName>
</protein>
<accession>A0A9D4GUC5</accession>
<dbReference type="InterPro" id="IPR013761">
    <property type="entry name" value="SAM/pointed_sf"/>
</dbReference>
<keyword evidence="4" id="KW-1185">Reference proteome</keyword>
<feature type="region of interest" description="Disordered" evidence="1">
    <location>
        <begin position="75"/>
        <end position="94"/>
    </location>
</feature>
<dbReference type="PANTHER" id="PTHR47456:SF1">
    <property type="entry name" value="PHD-TYPE DOMAIN-CONTAINING PROTEIN"/>
    <property type="match status" value="1"/>
</dbReference>
<name>A0A9D4GUC5_DREPO</name>
<evidence type="ECO:0000313" key="3">
    <source>
        <dbReference type="EMBL" id="KAH3823148.1"/>
    </source>
</evidence>
<dbReference type="AlphaFoldDB" id="A0A9D4GUC5"/>
<dbReference type="Pfam" id="PF15299">
    <property type="entry name" value="ALS2CR8"/>
    <property type="match status" value="1"/>
</dbReference>
<comment type="caution">
    <text evidence="3">The sequence shown here is derived from an EMBL/GenBank/DDBJ whole genome shotgun (WGS) entry which is preliminary data.</text>
</comment>
<dbReference type="Pfam" id="PF00536">
    <property type="entry name" value="SAM_1"/>
    <property type="match status" value="1"/>
</dbReference>
<dbReference type="PANTHER" id="PTHR47456">
    <property type="entry name" value="PHD-TYPE DOMAIN-CONTAINING PROTEIN"/>
    <property type="match status" value="1"/>
</dbReference>
<feature type="domain" description="SAM" evidence="2">
    <location>
        <begin position="196"/>
        <end position="253"/>
    </location>
</feature>
<dbReference type="InterPro" id="IPR029309">
    <property type="entry name" value="CaRF"/>
</dbReference>
<evidence type="ECO:0000256" key="1">
    <source>
        <dbReference type="SAM" id="MobiDB-lite"/>
    </source>
</evidence>
<dbReference type="SUPFAM" id="SSF47769">
    <property type="entry name" value="SAM/Pointed domain"/>
    <property type="match status" value="1"/>
</dbReference>
<reference evidence="3" key="1">
    <citation type="journal article" date="2019" name="bioRxiv">
        <title>The Genome of the Zebra Mussel, Dreissena polymorpha: A Resource for Invasive Species Research.</title>
        <authorList>
            <person name="McCartney M.A."/>
            <person name="Auch B."/>
            <person name="Kono T."/>
            <person name="Mallez S."/>
            <person name="Zhang Y."/>
            <person name="Obille A."/>
            <person name="Becker A."/>
            <person name="Abrahante J.E."/>
            <person name="Garbe J."/>
            <person name="Badalamenti J.P."/>
            <person name="Herman A."/>
            <person name="Mangelson H."/>
            <person name="Liachko I."/>
            <person name="Sullivan S."/>
            <person name="Sone E.D."/>
            <person name="Koren S."/>
            <person name="Silverstein K.A.T."/>
            <person name="Beckman K.B."/>
            <person name="Gohl D.M."/>
        </authorList>
    </citation>
    <scope>NUCLEOTIDE SEQUENCE</scope>
    <source>
        <strain evidence="3">Duluth1</strain>
        <tissue evidence="3">Whole animal</tissue>
    </source>
</reference>
<proteinExistence type="predicted"/>
<reference evidence="3" key="2">
    <citation type="submission" date="2020-11" db="EMBL/GenBank/DDBJ databases">
        <authorList>
            <person name="McCartney M.A."/>
            <person name="Auch B."/>
            <person name="Kono T."/>
            <person name="Mallez S."/>
            <person name="Becker A."/>
            <person name="Gohl D.M."/>
            <person name="Silverstein K.A.T."/>
            <person name="Koren S."/>
            <person name="Bechman K.B."/>
            <person name="Herman A."/>
            <person name="Abrahante J.E."/>
            <person name="Garbe J."/>
        </authorList>
    </citation>
    <scope>NUCLEOTIDE SEQUENCE</scope>
    <source>
        <strain evidence="3">Duluth1</strain>
        <tissue evidence="3">Whole animal</tissue>
    </source>
</reference>
<evidence type="ECO:0000313" key="4">
    <source>
        <dbReference type="Proteomes" id="UP000828390"/>
    </source>
</evidence>
<gene>
    <name evidence="3" type="ORF">DPMN_124947</name>
</gene>
<organism evidence="3 4">
    <name type="scientific">Dreissena polymorpha</name>
    <name type="common">Zebra mussel</name>
    <name type="synonym">Mytilus polymorpha</name>
    <dbReference type="NCBI Taxonomy" id="45954"/>
    <lineage>
        <taxon>Eukaryota</taxon>
        <taxon>Metazoa</taxon>
        <taxon>Spiralia</taxon>
        <taxon>Lophotrochozoa</taxon>
        <taxon>Mollusca</taxon>
        <taxon>Bivalvia</taxon>
        <taxon>Autobranchia</taxon>
        <taxon>Heteroconchia</taxon>
        <taxon>Euheterodonta</taxon>
        <taxon>Imparidentia</taxon>
        <taxon>Neoheterodontei</taxon>
        <taxon>Myida</taxon>
        <taxon>Dreissenoidea</taxon>
        <taxon>Dreissenidae</taxon>
        <taxon>Dreissena</taxon>
    </lineage>
</organism>
<dbReference type="EMBL" id="JAIWYP010000005">
    <property type="protein sequence ID" value="KAH3823148.1"/>
    <property type="molecule type" value="Genomic_DNA"/>
</dbReference>
<dbReference type="InterPro" id="IPR001660">
    <property type="entry name" value="SAM"/>
</dbReference>
<evidence type="ECO:0000259" key="2">
    <source>
        <dbReference type="Pfam" id="PF00536"/>
    </source>
</evidence>